<dbReference type="InterPro" id="IPR001128">
    <property type="entry name" value="Cyt_P450"/>
</dbReference>
<protein>
    <submittedName>
        <fullName evidence="10">Cytochrome P450</fullName>
    </submittedName>
</protein>
<dbReference type="OrthoDB" id="3945418at2759"/>
<dbReference type="GO" id="GO:0004497">
    <property type="term" value="F:monooxygenase activity"/>
    <property type="evidence" value="ECO:0007669"/>
    <property type="project" value="UniProtKB-KW"/>
</dbReference>
<evidence type="ECO:0000256" key="7">
    <source>
        <dbReference type="PIRSR" id="PIRSR602401-1"/>
    </source>
</evidence>
<dbReference type="GO" id="GO:0020037">
    <property type="term" value="F:heme binding"/>
    <property type="evidence" value="ECO:0007669"/>
    <property type="project" value="InterPro"/>
</dbReference>
<dbReference type="InterPro" id="IPR050121">
    <property type="entry name" value="Cytochrome_P450_monoxygenase"/>
</dbReference>
<dbReference type="GO" id="GO:0016705">
    <property type="term" value="F:oxidoreductase activity, acting on paired donors, with incorporation or reduction of molecular oxygen"/>
    <property type="evidence" value="ECO:0007669"/>
    <property type="project" value="InterPro"/>
</dbReference>
<keyword evidence="11" id="KW-1185">Reference proteome</keyword>
<evidence type="ECO:0000256" key="9">
    <source>
        <dbReference type="SAM" id="Phobius"/>
    </source>
</evidence>
<feature type="transmembrane region" description="Helical" evidence="9">
    <location>
        <begin position="6"/>
        <end position="30"/>
    </location>
</feature>
<keyword evidence="7 8" id="KW-0349">Heme</keyword>
<keyword evidence="9" id="KW-0812">Transmembrane</keyword>
<keyword evidence="6 8" id="KW-0503">Monooxygenase</keyword>
<evidence type="ECO:0000256" key="1">
    <source>
        <dbReference type="ARBA" id="ARBA00001971"/>
    </source>
</evidence>
<dbReference type="PANTHER" id="PTHR24305">
    <property type="entry name" value="CYTOCHROME P450"/>
    <property type="match status" value="1"/>
</dbReference>
<comment type="similarity">
    <text evidence="2 8">Belongs to the cytochrome P450 family.</text>
</comment>
<dbReference type="Pfam" id="PF00067">
    <property type="entry name" value="p450"/>
    <property type="match status" value="1"/>
</dbReference>
<dbReference type="SUPFAM" id="SSF48264">
    <property type="entry name" value="Cytochrome P450"/>
    <property type="match status" value="1"/>
</dbReference>
<keyword evidence="3 7" id="KW-0479">Metal-binding</keyword>
<keyword evidence="9" id="KW-0472">Membrane</keyword>
<dbReference type="PROSITE" id="PS00086">
    <property type="entry name" value="CYTOCHROME_P450"/>
    <property type="match status" value="1"/>
</dbReference>
<evidence type="ECO:0000256" key="4">
    <source>
        <dbReference type="ARBA" id="ARBA00023002"/>
    </source>
</evidence>
<dbReference type="PRINTS" id="PR00385">
    <property type="entry name" value="P450"/>
</dbReference>
<dbReference type="InterPro" id="IPR002401">
    <property type="entry name" value="Cyt_P450_E_grp-I"/>
</dbReference>
<evidence type="ECO:0000256" key="3">
    <source>
        <dbReference type="ARBA" id="ARBA00022723"/>
    </source>
</evidence>
<dbReference type="AlphaFoldDB" id="A0A6A6HBQ2"/>
<evidence type="ECO:0000256" key="8">
    <source>
        <dbReference type="RuleBase" id="RU000461"/>
    </source>
</evidence>
<name>A0A6A6HBQ2_VIRVR</name>
<reference evidence="10" key="1">
    <citation type="journal article" date="2020" name="Stud. Mycol.">
        <title>101 Dothideomycetes genomes: a test case for predicting lifestyles and emergence of pathogens.</title>
        <authorList>
            <person name="Haridas S."/>
            <person name="Albert R."/>
            <person name="Binder M."/>
            <person name="Bloem J."/>
            <person name="Labutti K."/>
            <person name="Salamov A."/>
            <person name="Andreopoulos B."/>
            <person name="Baker S."/>
            <person name="Barry K."/>
            <person name="Bills G."/>
            <person name="Bluhm B."/>
            <person name="Cannon C."/>
            <person name="Castanera R."/>
            <person name="Culley D."/>
            <person name="Daum C."/>
            <person name="Ezra D."/>
            <person name="Gonzalez J."/>
            <person name="Henrissat B."/>
            <person name="Kuo A."/>
            <person name="Liang C."/>
            <person name="Lipzen A."/>
            <person name="Lutzoni F."/>
            <person name="Magnuson J."/>
            <person name="Mondo S."/>
            <person name="Nolan M."/>
            <person name="Ohm R."/>
            <person name="Pangilinan J."/>
            <person name="Park H.-J."/>
            <person name="Ramirez L."/>
            <person name="Alfaro M."/>
            <person name="Sun H."/>
            <person name="Tritt A."/>
            <person name="Yoshinaga Y."/>
            <person name="Zwiers L.-H."/>
            <person name="Turgeon B."/>
            <person name="Goodwin S."/>
            <person name="Spatafora J."/>
            <person name="Crous P."/>
            <person name="Grigoriev I."/>
        </authorList>
    </citation>
    <scope>NUCLEOTIDE SEQUENCE</scope>
    <source>
        <strain evidence="10">Tuck. ex Michener</strain>
    </source>
</reference>
<gene>
    <name evidence="10" type="ORF">EV356DRAFT_523182</name>
</gene>
<dbReference type="GO" id="GO:0005506">
    <property type="term" value="F:iron ion binding"/>
    <property type="evidence" value="ECO:0007669"/>
    <property type="project" value="InterPro"/>
</dbReference>
<comment type="cofactor">
    <cofactor evidence="1 7">
        <name>heme</name>
        <dbReference type="ChEBI" id="CHEBI:30413"/>
    </cofactor>
</comment>
<accession>A0A6A6HBQ2</accession>
<dbReference type="Gene3D" id="1.10.630.10">
    <property type="entry name" value="Cytochrome P450"/>
    <property type="match status" value="1"/>
</dbReference>
<evidence type="ECO:0000313" key="11">
    <source>
        <dbReference type="Proteomes" id="UP000800092"/>
    </source>
</evidence>
<dbReference type="InterPro" id="IPR017972">
    <property type="entry name" value="Cyt_P450_CS"/>
</dbReference>
<dbReference type="CDD" id="cd11062">
    <property type="entry name" value="CYP58-like"/>
    <property type="match status" value="1"/>
</dbReference>
<dbReference type="Proteomes" id="UP000800092">
    <property type="component" value="Unassembled WGS sequence"/>
</dbReference>
<evidence type="ECO:0000256" key="5">
    <source>
        <dbReference type="ARBA" id="ARBA00023004"/>
    </source>
</evidence>
<evidence type="ECO:0000313" key="10">
    <source>
        <dbReference type="EMBL" id="KAF2235442.1"/>
    </source>
</evidence>
<feature type="binding site" description="axial binding residue" evidence="7">
    <location>
        <position position="449"/>
    </location>
    <ligand>
        <name>heme</name>
        <dbReference type="ChEBI" id="CHEBI:30413"/>
    </ligand>
    <ligandPart>
        <name>Fe</name>
        <dbReference type="ChEBI" id="CHEBI:18248"/>
    </ligandPart>
</feature>
<keyword evidence="5 7" id="KW-0408">Iron</keyword>
<dbReference type="EMBL" id="ML991791">
    <property type="protein sequence ID" value="KAF2235442.1"/>
    <property type="molecule type" value="Genomic_DNA"/>
</dbReference>
<proteinExistence type="inferred from homology"/>
<evidence type="ECO:0000256" key="6">
    <source>
        <dbReference type="ARBA" id="ARBA00023033"/>
    </source>
</evidence>
<dbReference type="PRINTS" id="PR00463">
    <property type="entry name" value="EP450I"/>
</dbReference>
<dbReference type="InterPro" id="IPR036396">
    <property type="entry name" value="Cyt_P450_sf"/>
</dbReference>
<sequence>MAGVSFFSLVILPITFSLYFVGLAVYRLYFHPLSKIPGPKFAALTRWYECYYDVLCWPGGKYMHIVNRLHDTHGPVVRVGPSEVHIKDRDYVETLFCSASVGTRHKFEPAARITGTPLGIFGTVDHTMHKNRRAAVSSFFSKKAADDIEPLIHEKANVACEVLKRQTNRDGKTDLRTVYLAFFTDIICSHAFNRPLDLLQNEREAKRWREAISALAMLTPLVRQFPWLIPTAIKLPIPFWNLIYPALGRVVQLHREAGEKSITRAEDMTLTKRPALFRTILSSNLPIEEKSLGRLSHESLVFVGAGGETCARHMTNATYYILANQDRVLPRLRKELDSVMPSADTMVSSYDLQKLPWLNSIIRETLRVTALVTSRLPLVAPEPLSHPGSGYTIPSGYAVSMTLRDILRDPAIYPAPNEFRPERWLESSPAELEKMNKFYLPFSRGSRACMGIYLAYAQLHILIATVFRRLELELEDVLFERDIESNRDCFVGETSIHSAGVFVKAMERTV</sequence>
<keyword evidence="4 8" id="KW-0560">Oxidoreductase</keyword>
<organism evidence="10 11">
    <name type="scientific">Viridothelium virens</name>
    <name type="common">Speckled blister lichen</name>
    <name type="synonym">Trypethelium virens</name>
    <dbReference type="NCBI Taxonomy" id="1048519"/>
    <lineage>
        <taxon>Eukaryota</taxon>
        <taxon>Fungi</taxon>
        <taxon>Dikarya</taxon>
        <taxon>Ascomycota</taxon>
        <taxon>Pezizomycotina</taxon>
        <taxon>Dothideomycetes</taxon>
        <taxon>Dothideomycetes incertae sedis</taxon>
        <taxon>Trypetheliales</taxon>
        <taxon>Trypetheliaceae</taxon>
        <taxon>Viridothelium</taxon>
    </lineage>
</organism>
<dbReference type="PANTHER" id="PTHR24305:SF157">
    <property type="entry name" value="N-ACETYLTRYPTOPHAN 6-HYDROXYLASE IVOC-RELATED"/>
    <property type="match status" value="1"/>
</dbReference>
<evidence type="ECO:0000256" key="2">
    <source>
        <dbReference type="ARBA" id="ARBA00010617"/>
    </source>
</evidence>
<keyword evidence="9" id="KW-1133">Transmembrane helix</keyword>